<proteinExistence type="inferred from homology"/>
<dbReference type="Pfam" id="PF00026">
    <property type="entry name" value="Asp"/>
    <property type="match status" value="1"/>
</dbReference>
<evidence type="ECO:0000256" key="4">
    <source>
        <dbReference type="RuleBase" id="RU000454"/>
    </source>
</evidence>
<organism evidence="7 8">
    <name type="scientific">Hermanssonia centrifuga</name>
    <dbReference type="NCBI Taxonomy" id="98765"/>
    <lineage>
        <taxon>Eukaryota</taxon>
        <taxon>Fungi</taxon>
        <taxon>Dikarya</taxon>
        <taxon>Basidiomycota</taxon>
        <taxon>Agaricomycotina</taxon>
        <taxon>Agaricomycetes</taxon>
        <taxon>Polyporales</taxon>
        <taxon>Meruliaceae</taxon>
        <taxon>Hermanssonia</taxon>
    </lineage>
</organism>
<keyword evidence="4" id="KW-0378">Hydrolase</keyword>
<feature type="chain" id="PRO_5020555503" description="Peptidase A1 domain-containing protein" evidence="5">
    <location>
        <begin position="17"/>
        <end position="433"/>
    </location>
</feature>
<dbReference type="EMBL" id="SGPJ01000071">
    <property type="protein sequence ID" value="THG99708.1"/>
    <property type="molecule type" value="Genomic_DNA"/>
</dbReference>
<sequence length="433" mass="44497">MLSSSFFTLLLALTAASSPVVIRDNLIKLPLVKRINSTGSANILQRDQARAKSFKTQGRPHSTQFKHGSTAAAAPVSVPITNGVVSYTVEVSIGSPAKTFNLIVDTGSSNTWAGADESNPVPAGSRSTGQLVEVIYGSGAFLGEEVIDTITLGGLTIPSQSIGDAVISEGFEGVDGILGIGPTDLTEDTTSGGGTVPTVTDNAFTLGLIGTKEVGISLEPTTSLSVTNGELVFGGIDTSKFTGNLLSVSVSVIPHYAVVFSLINVLSHSPITSTSPASTFVGIDQTITYGTAGTPILASTAGILDTGTTLLLIASDAIAAYEAATGAVLDETTGLLTITSAQFANLQSLFFQIGGETFEFTPNAQLFPRALNTAIGGQADSIYLIVGDLGTESGEGLDFINGQSFLERFYLVFDSGNSQVGLATTPFTDATTN</sequence>
<dbReference type="InterPro" id="IPR001969">
    <property type="entry name" value="Aspartic_peptidase_AS"/>
</dbReference>
<accession>A0A4S4KMH5</accession>
<dbReference type="InterPro" id="IPR001461">
    <property type="entry name" value="Aspartic_peptidase_A1"/>
</dbReference>
<gene>
    <name evidence="7" type="ORF">EW026_g2684</name>
</gene>
<dbReference type="InterPro" id="IPR034164">
    <property type="entry name" value="Pepsin-like_dom"/>
</dbReference>
<dbReference type="PRINTS" id="PR00792">
    <property type="entry name" value="PEPSIN"/>
</dbReference>
<feature type="signal peptide" evidence="5">
    <location>
        <begin position="1"/>
        <end position="16"/>
    </location>
</feature>
<reference evidence="7 8" key="1">
    <citation type="submission" date="2019-02" db="EMBL/GenBank/DDBJ databases">
        <title>Genome sequencing of the rare red list fungi Phlebia centrifuga.</title>
        <authorList>
            <person name="Buettner E."/>
            <person name="Kellner H."/>
        </authorList>
    </citation>
    <scope>NUCLEOTIDE SEQUENCE [LARGE SCALE GENOMIC DNA]</scope>
    <source>
        <strain evidence="7 8">DSM 108282</strain>
    </source>
</reference>
<dbReference type="CDD" id="cd05471">
    <property type="entry name" value="pepsin_like"/>
    <property type="match status" value="1"/>
</dbReference>
<evidence type="ECO:0000256" key="5">
    <source>
        <dbReference type="SAM" id="SignalP"/>
    </source>
</evidence>
<dbReference type="PROSITE" id="PS51767">
    <property type="entry name" value="PEPTIDASE_A1"/>
    <property type="match status" value="1"/>
</dbReference>
<name>A0A4S4KMH5_9APHY</name>
<dbReference type="PROSITE" id="PS00141">
    <property type="entry name" value="ASP_PROTEASE"/>
    <property type="match status" value="1"/>
</dbReference>
<evidence type="ECO:0000256" key="1">
    <source>
        <dbReference type="ARBA" id="ARBA00007447"/>
    </source>
</evidence>
<keyword evidence="4" id="KW-0645">Protease</keyword>
<evidence type="ECO:0000313" key="8">
    <source>
        <dbReference type="Proteomes" id="UP000309038"/>
    </source>
</evidence>
<dbReference type="Gene3D" id="2.40.70.10">
    <property type="entry name" value="Acid Proteases"/>
    <property type="match status" value="2"/>
</dbReference>
<evidence type="ECO:0000256" key="3">
    <source>
        <dbReference type="PIRSR" id="PIRSR601461-1"/>
    </source>
</evidence>
<dbReference type="SUPFAM" id="SSF50630">
    <property type="entry name" value="Acid proteases"/>
    <property type="match status" value="1"/>
</dbReference>
<keyword evidence="2 4" id="KW-0064">Aspartyl protease</keyword>
<feature type="domain" description="Peptidase A1" evidence="6">
    <location>
        <begin position="87"/>
        <end position="423"/>
    </location>
</feature>
<comment type="similarity">
    <text evidence="1 4">Belongs to the peptidase A1 family.</text>
</comment>
<feature type="active site" evidence="3">
    <location>
        <position position="305"/>
    </location>
</feature>
<keyword evidence="8" id="KW-1185">Reference proteome</keyword>
<protein>
    <recommendedName>
        <fullName evidence="6">Peptidase A1 domain-containing protein</fullName>
    </recommendedName>
</protein>
<dbReference type="GO" id="GO:0006508">
    <property type="term" value="P:proteolysis"/>
    <property type="evidence" value="ECO:0007669"/>
    <property type="project" value="UniProtKB-KW"/>
</dbReference>
<comment type="caution">
    <text evidence="7">The sequence shown here is derived from an EMBL/GenBank/DDBJ whole genome shotgun (WGS) entry which is preliminary data.</text>
</comment>
<keyword evidence="5" id="KW-0732">Signal</keyword>
<dbReference type="Proteomes" id="UP000309038">
    <property type="component" value="Unassembled WGS sequence"/>
</dbReference>
<evidence type="ECO:0000256" key="2">
    <source>
        <dbReference type="ARBA" id="ARBA00022750"/>
    </source>
</evidence>
<dbReference type="PANTHER" id="PTHR47966:SF51">
    <property type="entry name" value="BETA-SITE APP-CLEAVING ENZYME, ISOFORM A-RELATED"/>
    <property type="match status" value="1"/>
</dbReference>
<dbReference type="GO" id="GO:0004190">
    <property type="term" value="F:aspartic-type endopeptidase activity"/>
    <property type="evidence" value="ECO:0007669"/>
    <property type="project" value="UniProtKB-KW"/>
</dbReference>
<evidence type="ECO:0000259" key="6">
    <source>
        <dbReference type="PROSITE" id="PS51767"/>
    </source>
</evidence>
<dbReference type="InterPro" id="IPR033121">
    <property type="entry name" value="PEPTIDASE_A1"/>
</dbReference>
<evidence type="ECO:0000313" key="7">
    <source>
        <dbReference type="EMBL" id="THG99708.1"/>
    </source>
</evidence>
<dbReference type="AlphaFoldDB" id="A0A4S4KMH5"/>
<dbReference type="InterPro" id="IPR021109">
    <property type="entry name" value="Peptidase_aspartic_dom_sf"/>
</dbReference>
<feature type="active site" evidence="3">
    <location>
        <position position="105"/>
    </location>
</feature>
<dbReference type="PANTHER" id="PTHR47966">
    <property type="entry name" value="BETA-SITE APP-CLEAVING ENZYME, ISOFORM A-RELATED"/>
    <property type="match status" value="1"/>
</dbReference>